<keyword evidence="3" id="KW-0547">Nucleotide-binding</keyword>
<evidence type="ECO:0000256" key="4">
    <source>
        <dbReference type="ARBA" id="ARBA00022777"/>
    </source>
</evidence>
<proteinExistence type="predicted"/>
<dbReference type="InterPro" id="IPR050205">
    <property type="entry name" value="CDPK_Ser/Thr_kinases"/>
</dbReference>
<accession>A0A9X8H261</accession>
<evidence type="ECO:0000259" key="6">
    <source>
        <dbReference type="PROSITE" id="PS50011"/>
    </source>
</evidence>
<dbReference type="EMBL" id="QUTI01065151">
    <property type="protein sequence ID" value="RLN77866.1"/>
    <property type="molecule type" value="Genomic_DNA"/>
</dbReference>
<evidence type="ECO:0000313" key="7">
    <source>
        <dbReference type="EMBL" id="RLN77866.1"/>
    </source>
</evidence>
<dbReference type="InterPro" id="IPR011009">
    <property type="entry name" value="Kinase-like_dom_sf"/>
</dbReference>
<keyword evidence="4" id="KW-0418">Kinase</keyword>
<reference evidence="7 8" key="1">
    <citation type="journal article" date="2018" name="J. Invertebr. Pathol.">
        <title>New genotyping method for the causative agent of crayfish plague (Aphanomyces astaci) based on whole genome data.</title>
        <authorList>
            <person name="Minardi D."/>
            <person name="Studholme D.J."/>
            <person name="van der Giezen M."/>
            <person name="Pretto T."/>
            <person name="Oidtmann B."/>
        </authorList>
    </citation>
    <scope>NUCLEOTIDE SEQUENCE [LARGE SCALE GENOMIC DNA]</scope>
    <source>
        <strain evidence="7 8">KB13</strain>
    </source>
</reference>
<organism evidence="7 8">
    <name type="scientific">Aphanomyces astaci</name>
    <name type="common">Crayfish plague agent</name>
    <dbReference type="NCBI Taxonomy" id="112090"/>
    <lineage>
        <taxon>Eukaryota</taxon>
        <taxon>Sar</taxon>
        <taxon>Stramenopiles</taxon>
        <taxon>Oomycota</taxon>
        <taxon>Saprolegniomycetes</taxon>
        <taxon>Saprolegniales</taxon>
        <taxon>Verrucalvaceae</taxon>
        <taxon>Aphanomyces</taxon>
    </lineage>
</organism>
<evidence type="ECO:0000256" key="5">
    <source>
        <dbReference type="ARBA" id="ARBA00022840"/>
    </source>
</evidence>
<evidence type="ECO:0000256" key="2">
    <source>
        <dbReference type="ARBA" id="ARBA00022679"/>
    </source>
</evidence>
<dbReference type="InterPro" id="IPR000719">
    <property type="entry name" value="Prot_kinase_dom"/>
</dbReference>
<dbReference type="SUPFAM" id="SSF56112">
    <property type="entry name" value="Protein kinase-like (PK-like)"/>
    <property type="match status" value="2"/>
</dbReference>
<dbReference type="PROSITE" id="PS50011">
    <property type="entry name" value="PROTEIN_KINASE_DOM"/>
    <property type="match status" value="1"/>
</dbReference>
<dbReference type="Gene3D" id="3.30.200.20">
    <property type="entry name" value="Phosphorylase Kinase, domain 1"/>
    <property type="match status" value="1"/>
</dbReference>
<dbReference type="GO" id="GO:0004674">
    <property type="term" value="F:protein serine/threonine kinase activity"/>
    <property type="evidence" value="ECO:0007669"/>
    <property type="project" value="UniProtKB-KW"/>
</dbReference>
<evidence type="ECO:0000313" key="8">
    <source>
        <dbReference type="Proteomes" id="UP000275652"/>
    </source>
</evidence>
<protein>
    <recommendedName>
        <fullName evidence="6">Protein kinase domain-containing protein</fullName>
    </recommendedName>
</protein>
<comment type="caution">
    <text evidence="7">The sequence shown here is derived from an EMBL/GenBank/DDBJ whole genome shotgun (WGS) entry which is preliminary data.</text>
</comment>
<dbReference type="Gene3D" id="1.10.510.10">
    <property type="entry name" value="Transferase(Phosphotransferase) domain 1"/>
    <property type="match status" value="2"/>
</dbReference>
<dbReference type="PANTHER" id="PTHR24349">
    <property type="entry name" value="SERINE/THREONINE-PROTEIN KINASE"/>
    <property type="match status" value="1"/>
</dbReference>
<dbReference type="Pfam" id="PF00069">
    <property type="entry name" value="Pkinase"/>
    <property type="match status" value="1"/>
</dbReference>
<feature type="domain" description="Protein kinase" evidence="6">
    <location>
        <begin position="1"/>
        <end position="113"/>
    </location>
</feature>
<name>A0A9X8H261_APHAT</name>
<keyword evidence="1" id="KW-0723">Serine/threonine-protein kinase</keyword>
<evidence type="ECO:0000256" key="3">
    <source>
        <dbReference type="ARBA" id="ARBA00022741"/>
    </source>
</evidence>
<sequence length="250" mass="27721">MLITRYNSYIAPEVLDNIDGGDGGGCPYGVEVDIWSVGVLVFVLLGGYLPFHGPTQVELFQAIKTGHVQFDEPYWQHISNDAKDFICSMLVTNPRRRLKQHLPEVAPVRDVFYEKDEVYVVEQDMQESGGDDLLFNRIDGYNEIDAVHIVTSLLHAVQKCHTVDVVHSNLTVYAAPEVVTSQLCVHDSGDDKRHYDKPADVWSVGVVAFVLLCGGYSYSQSSSLVVVVLTDVSSDDHAPYSRGSMPCLVK</sequence>
<keyword evidence="2" id="KW-0808">Transferase</keyword>
<keyword evidence="5" id="KW-0067">ATP-binding</keyword>
<dbReference type="AlphaFoldDB" id="A0A9X8H261"/>
<dbReference type="SMART" id="SM00220">
    <property type="entry name" value="S_TKc"/>
    <property type="match status" value="1"/>
</dbReference>
<dbReference type="GO" id="GO:0005524">
    <property type="term" value="F:ATP binding"/>
    <property type="evidence" value="ECO:0007669"/>
    <property type="project" value="UniProtKB-KW"/>
</dbReference>
<evidence type="ECO:0000256" key="1">
    <source>
        <dbReference type="ARBA" id="ARBA00022527"/>
    </source>
</evidence>
<gene>
    <name evidence="7" type="ORF">DYB28_007957</name>
</gene>
<dbReference type="Proteomes" id="UP000275652">
    <property type="component" value="Unassembled WGS sequence"/>
</dbReference>